<dbReference type="InterPro" id="IPR009472">
    <property type="entry name" value="Tab2-like"/>
</dbReference>
<dbReference type="PANTHER" id="PTHR34556:SF2">
    <property type="entry name" value="PROTEIN TAB2 HOMOLOG, CHLOROPLASTIC"/>
    <property type="match status" value="1"/>
</dbReference>
<name>A0A2N9GRD0_FAGSY</name>
<evidence type="ECO:0000256" key="1">
    <source>
        <dbReference type="SAM" id="MobiDB-lite"/>
    </source>
</evidence>
<accession>A0A2N9GRD0</accession>
<sequence length="75" mass="8670">MRKRDDEEEDEPTAELSYLDPHFETDPGSISEWELDFCSRPILDIRGKKLVWELVDAIVSISDDLGVPLPEKIRL</sequence>
<dbReference type="GO" id="GO:0003723">
    <property type="term" value="F:RNA binding"/>
    <property type="evidence" value="ECO:0007669"/>
    <property type="project" value="InterPro"/>
</dbReference>
<gene>
    <name evidence="2" type="ORF">FSB_LOCUS29802</name>
</gene>
<protein>
    <submittedName>
        <fullName evidence="2">Uncharacterized protein</fullName>
    </submittedName>
</protein>
<dbReference type="AlphaFoldDB" id="A0A2N9GRD0"/>
<feature type="region of interest" description="Disordered" evidence="1">
    <location>
        <begin position="1"/>
        <end position="23"/>
    </location>
</feature>
<feature type="compositionally biased region" description="Acidic residues" evidence="1">
    <location>
        <begin position="1"/>
        <end position="13"/>
    </location>
</feature>
<reference evidence="2" key="1">
    <citation type="submission" date="2018-02" db="EMBL/GenBank/DDBJ databases">
        <authorList>
            <person name="Cohen D.B."/>
            <person name="Kent A.D."/>
        </authorList>
    </citation>
    <scope>NUCLEOTIDE SEQUENCE</scope>
</reference>
<dbReference type="EMBL" id="OIVN01002240">
    <property type="protein sequence ID" value="SPD01920.1"/>
    <property type="molecule type" value="Genomic_DNA"/>
</dbReference>
<evidence type="ECO:0000313" key="2">
    <source>
        <dbReference type="EMBL" id="SPD01920.1"/>
    </source>
</evidence>
<organism evidence="2">
    <name type="scientific">Fagus sylvatica</name>
    <name type="common">Beechnut</name>
    <dbReference type="NCBI Taxonomy" id="28930"/>
    <lineage>
        <taxon>Eukaryota</taxon>
        <taxon>Viridiplantae</taxon>
        <taxon>Streptophyta</taxon>
        <taxon>Embryophyta</taxon>
        <taxon>Tracheophyta</taxon>
        <taxon>Spermatophyta</taxon>
        <taxon>Magnoliopsida</taxon>
        <taxon>eudicotyledons</taxon>
        <taxon>Gunneridae</taxon>
        <taxon>Pentapetalae</taxon>
        <taxon>rosids</taxon>
        <taxon>fabids</taxon>
        <taxon>Fagales</taxon>
        <taxon>Fagaceae</taxon>
        <taxon>Fagus</taxon>
    </lineage>
</organism>
<dbReference type="PANTHER" id="PTHR34556">
    <property type="match status" value="1"/>
</dbReference>
<proteinExistence type="predicted"/>